<comment type="caution">
    <text evidence="6">The sequence shown here is derived from an EMBL/GenBank/DDBJ whole genome shotgun (WGS) entry which is preliminary data.</text>
</comment>
<gene>
    <name evidence="6" type="ORF">Thpro_020700</name>
</gene>
<dbReference type="STRING" id="160660.BJI67_08970"/>
<reference evidence="6 7" key="1">
    <citation type="journal article" date="2014" name="Genome Announc.">
        <title>Draft Genome Sequence of the Iron-Oxidizing, Acidophilic, and Halotolerant 'Thiobacillus prosperus' Type Strain DSM 5130.</title>
        <authorList>
            <person name="Ossandon F.J."/>
            <person name="Cardenas J.P."/>
            <person name="Corbett M."/>
            <person name="Quatrini R."/>
            <person name="Holmes D.S."/>
            <person name="Watkin E."/>
        </authorList>
    </citation>
    <scope>NUCLEOTIDE SEQUENCE [LARGE SCALE GENOMIC DNA]</scope>
    <source>
        <strain evidence="6 7">DSM 5130</strain>
    </source>
</reference>
<evidence type="ECO:0000313" key="7">
    <source>
        <dbReference type="Proteomes" id="UP000029273"/>
    </source>
</evidence>
<comment type="similarity">
    <text evidence="2">Belongs to the XFP family.</text>
</comment>
<dbReference type="Gene3D" id="3.40.50.920">
    <property type="match status" value="1"/>
</dbReference>
<keyword evidence="3" id="KW-0786">Thiamine pyrophosphate</keyword>
<dbReference type="CDD" id="cd00568">
    <property type="entry name" value="TPP_enzymes"/>
    <property type="match status" value="1"/>
</dbReference>
<dbReference type="InterPro" id="IPR018969">
    <property type="entry name" value="Xul5P/Fru6P_PKetolase_C"/>
</dbReference>
<keyword evidence="4" id="KW-0456">Lyase</keyword>
<sequence>MKIPGGKGGIMSSNPIEIDHSHLPAYCEGIRHLGEPWADFERYADHAIIQEGQSAIADPADPRAVYQTLLAADALRYVTLQVCGSKGSGHPGGFASSAEAHAALMMLGHTNIVTEVGHHAPGFYASMFLDGSLEAMGIRTLNDMMARFREKHGLLGHLSGAIPGLLAPAGPLGQGQHFAMAGALLHRDKLFPVTIGDGGMGEPYVLNAMMHFHTAYPEVTNFLPVLVWNGYSQEHHSMVSLLDNGAMTAYWEGHGFDEVVLVDAKDFDDSAQDGAFVDSSRFGHDARMAFAARVLAEMDRAAKSALGGKLTAFVLKQLKGTGVHAVGAKSHNLYPADTLDAAHIVDGLKRRALPAQAWHIVRENLGRAGGGPAAKTAVTETELALAPLPAFAMQDFAKGEKAVPSTAMGALVAQLGQADPRFVVTNADGNEASAMKNINDALKIRHPTQDPLYNQMPNGQVYEPLNEDACAGLAAGLALFGSRALWLSYESFAINGWPIVQTVTQAMAELRRKTPSIVTMFTAGALEQGRNGWTHQRPEIENYFAAMMRNGNVYPLFPCDANAIQAAYAYATDSCNKGMVIIASKSPLPVYLSLEEARTAVEEGAAVLYESAGGDKGTVVFAVTGDMVFLPVFEAKQALEAEGYRVRIVAVINPRRLYRPGDVAWDTVSQGDGRFMDDVRFDSLFDGDVLLAVSGGPSAPLEPVLLRTRAARRDTLCWKRGETTASPAEIMDFNGITASRMIERVRALS</sequence>
<dbReference type="SMART" id="SM00861">
    <property type="entry name" value="Transket_pyr"/>
    <property type="match status" value="1"/>
</dbReference>
<comment type="cofactor">
    <cofactor evidence="1">
        <name>thiamine diphosphate</name>
        <dbReference type="ChEBI" id="CHEBI:58937"/>
    </cofactor>
</comment>
<dbReference type="Pfam" id="PF09363">
    <property type="entry name" value="XFP_C"/>
    <property type="match status" value="1"/>
</dbReference>
<name>A0A1A6C8V9_9GAMM</name>
<dbReference type="EMBL" id="JQSG02000001">
    <property type="protein sequence ID" value="OBS10984.1"/>
    <property type="molecule type" value="Genomic_DNA"/>
</dbReference>
<dbReference type="AlphaFoldDB" id="A0A1A6C8V9"/>
<dbReference type="InterPro" id="IPR005475">
    <property type="entry name" value="Transketolase-like_Pyr-bd"/>
</dbReference>
<feature type="domain" description="Transketolase-like pyrimidine-binding" evidence="5">
    <location>
        <begin position="402"/>
        <end position="590"/>
    </location>
</feature>
<keyword evidence="7" id="KW-1185">Reference proteome</keyword>
<evidence type="ECO:0000256" key="4">
    <source>
        <dbReference type="ARBA" id="ARBA00023239"/>
    </source>
</evidence>
<organism evidence="6 7">
    <name type="scientific">Acidihalobacter prosperus</name>
    <dbReference type="NCBI Taxonomy" id="160660"/>
    <lineage>
        <taxon>Bacteria</taxon>
        <taxon>Pseudomonadati</taxon>
        <taxon>Pseudomonadota</taxon>
        <taxon>Gammaproteobacteria</taxon>
        <taxon>Chromatiales</taxon>
        <taxon>Ectothiorhodospiraceae</taxon>
        <taxon>Acidihalobacter</taxon>
    </lineage>
</organism>
<accession>A0A1A6C8V9</accession>
<evidence type="ECO:0000259" key="5">
    <source>
        <dbReference type="SMART" id="SM00861"/>
    </source>
</evidence>
<dbReference type="InterPro" id="IPR009014">
    <property type="entry name" value="Transketo_C/PFOR_II"/>
</dbReference>
<dbReference type="SUPFAM" id="SSF52922">
    <property type="entry name" value="TK C-terminal domain-like"/>
    <property type="match status" value="1"/>
</dbReference>
<dbReference type="Gene3D" id="3.40.50.970">
    <property type="match status" value="2"/>
</dbReference>
<evidence type="ECO:0000313" key="6">
    <source>
        <dbReference type="EMBL" id="OBS10984.1"/>
    </source>
</evidence>
<dbReference type="Pfam" id="PF09364">
    <property type="entry name" value="XFP_N"/>
    <property type="match status" value="1"/>
</dbReference>
<dbReference type="PIRSF" id="PIRSF017245">
    <property type="entry name" value="Phosphoketolase"/>
    <property type="match status" value="1"/>
</dbReference>
<evidence type="ECO:0000256" key="3">
    <source>
        <dbReference type="ARBA" id="ARBA00023052"/>
    </source>
</evidence>
<evidence type="ECO:0000256" key="1">
    <source>
        <dbReference type="ARBA" id="ARBA00001964"/>
    </source>
</evidence>
<dbReference type="Proteomes" id="UP000029273">
    <property type="component" value="Unassembled WGS sequence"/>
</dbReference>
<dbReference type="PANTHER" id="PTHR31273:SF2">
    <property type="entry name" value="SLL0529 PROTEIN"/>
    <property type="match status" value="1"/>
</dbReference>
<dbReference type="GO" id="GO:0005975">
    <property type="term" value="P:carbohydrate metabolic process"/>
    <property type="evidence" value="ECO:0007669"/>
    <property type="project" value="InterPro"/>
</dbReference>
<dbReference type="InterPro" id="IPR018970">
    <property type="entry name" value="Xul5P/Fru6P_PKetolase_N"/>
</dbReference>
<dbReference type="Pfam" id="PF03894">
    <property type="entry name" value="XFP"/>
    <property type="match status" value="1"/>
</dbReference>
<dbReference type="InterPro" id="IPR005593">
    <property type="entry name" value="Xul5P/Fru6P_PKetolase"/>
</dbReference>
<dbReference type="InterPro" id="IPR029061">
    <property type="entry name" value="THDP-binding"/>
</dbReference>
<protein>
    <submittedName>
        <fullName evidence="6">Xylulose-5-phosphate phosphoketolase /Fructose-6-phosphate phosphoketolase</fullName>
    </submittedName>
</protein>
<evidence type="ECO:0000256" key="2">
    <source>
        <dbReference type="ARBA" id="ARBA00005623"/>
    </source>
</evidence>
<dbReference type="PANTHER" id="PTHR31273">
    <property type="entry name" value="PHOSPHOKETOLASE-RELATED"/>
    <property type="match status" value="1"/>
</dbReference>
<dbReference type="GO" id="GO:0016832">
    <property type="term" value="F:aldehyde-lyase activity"/>
    <property type="evidence" value="ECO:0007669"/>
    <property type="project" value="InterPro"/>
</dbReference>
<dbReference type="SUPFAM" id="SSF52518">
    <property type="entry name" value="Thiamin diphosphate-binding fold (THDP-binding)"/>
    <property type="match status" value="2"/>
</dbReference>
<proteinExistence type="inferred from homology"/>